<gene>
    <name evidence="10" type="ORF">C6Y28_02770</name>
</gene>
<dbReference type="SUPFAM" id="SSF52172">
    <property type="entry name" value="CheY-like"/>
    <property type="match status" value="1"/>
</dbReference>
<dbReference type="GO" id="GO:0005829">
    <property type="term" value="C:cytosol"/>
    <property type="evidence" value="ECO:0007669"/>
    <property type="project" value="TreeGrafter"/>
</dbReference>
<keyword evidence="4 7" id="KW-0238">DNA-binding</keyword>
<evidence type="ECO:0000313" key="10">
    <source>
        <dbReference type="EMBL" id="AVO26624.1"/>
    </source>
</evidence>
<evidence type="ECO:0000256" key="6">
    <source>
        <dbReference type="PROSITE-ProRule" id="PRU00169"/>
    </source>
</evidence>
<dbReference type="SMART" id="SM00862">
    <property type="entry name" value="Trans_reg_C"/>
    <property type="match status" value="1"/>
</dbReference>
<dbReference type="PANTHER" id="PTHR48111">
    <property type="entry name" value="REGULATOR OF RPOS"/>
    <property type="match status" value="1"/>
</dbReference>
<evidence type="ECO:0000256" key="4">
    <source>
        <dbReference type="ARBA" id="ARBA00023125"/>
    </source>
</evidence>
<dbReference type="PROSITE" id="PS51755">
    <property type="entry name" value="OMPR_PHOB"/>
    <property type="match status" value="1"/>
</dbReference>
<dbReference type="InterPro" id="IPR016032">
    <property type="entry name" value="Sig_transdc_resp-reg_C-effctor"/>
</dbReference>
<dbReference type="Pfam" id="PF00486">
    <property type="entry name" value="Trans_reg_C"/>
    <property type="match status" value="1"/>
</dbReference>
<dbReference type="AlphaFoldDB" id="A0A2S0M592"/>
<dbReference type="SMART" id="SM00448">
    <property type="entry name" value="REC"/>
    <property type="match status" value="1"/>
</dbReference>
<dbReference type="InterPro" id="IPR011006">
    <property type="entry name" value="CheY-like_superfamily"/>
</dbReference>
<evidence type="ECO:0000256" key="2">
    <source>
        <dbReference type="ARBA" id="ARBA00023012"/>
    </source>
</evidence>
<dbReference type="InterPro" id="IPR001789">
    <property type="entry name" value="Sig_transdc_resp-reg_receiver"/>
</dbReference>
<evidence type="ECO:0000256" key="7">
    <source>
        <dbReference type="PROSITE-ProRule" id="PRU01091"/>
    </source>
</evidence>
<evidence type="ECO:0000256" key="1">
    <source>
        <dbReference type="ARBA" id="ARBA00022553"/>
    </source>
</evidence>
<keyword evidence="5" id="KW-0804">Transcription</keyword>
<protein>
    <submittedName>
        <fullName evidence="10">DNA-binding response regulator</fullName>
    </submittedName>
</protein>
<dbReference type="InterPro" id="IPR036388">
    <property type="entry name" value="WH-like_DNA-bd_sf"/>
</dbReference>
<dbReference type="Proteomes" id="UP000238358">
    <property type="component" value="Chromosome"/>
</dbReference>
<name>A0A2S0M592_MEGEL</name>
<accession>A0A2S0M592</accession>
<proteinExistence type="predicted"/>
<evidence type="ECO:0000256" key="5">
    <source>
        <dbReference type="ARBA" id="ARBA00023163"/>
    </source>
</evidence>
<dbReference type="Gene3D" id="3.40.50.2300">
    <property type="match status" value="1"/>
</dbReference>
<feature type="domain" description="OmpR/PhoB-type" evidence="9">
    <location>
        <begin position="129"/>
        <end position="225"/>
    </location>
</feature>
<evidence type="ECO:0000259" key="9">
    <source>
        <dbReference type="PROSITE" id="PS51755"/>
    </source>
</evidence>
<dbReference type="GO" id="GO:0006355">
    <property type="term" value="P:regulation of DNA-templated transcription"/>
    <property type="evidence" value="ECO:0007669"/>
    <property type="project" value="InterPro"/>
</dbReference>
<dbReference type="SUPFAM" id="SSF46894">
    <property type="entry name" value="C-terminal effector domain of the bipartite response regulators"/>
    <property type="match status" value="1"/>
</dbReference>
<dbReference type="EMBL" id="CP027569">
    <property type="protein sequence ID" value="AVO26624.1"/>
    <property type="molecule type" value="Genomic_DNA"/>
</dbReference>
<dbReference type="Pfam" id="PF00072">
    <property type="entry name" value="Response_reg"/>
    <property type="match status" value="1"/>
</dbReference>
<dbReference type="InterPro" id="IPR001867">
    <property type="entry name" value="OmpR/PhoB-type_DNA-bd"/>
</dbReference>
<dbReference type="GO" id="GO:0000976">
    <property type="term" value="F:transcription cis-regulatory region binding"/>
    <property type="evidence" value="ECO:0007669"/>
    <property type="project" value="TreeGrafter"/>
</dbReference>
<feature type="domain" description="Response regulatory" evidence="8">
    <location>
        <begin position="3"/>
        <end position="119"/>
    </location>
</feature>
<evidence type="ECO:0000259" key="8">
    <source>
        <dbReference type="PROSITE" id="PS50110"/>
    </source>
</evidence>
<dbReference type="GO" id="GO:0032993">
    <property type="term" value="C:protein-DNA complex"/>
    <property type="evidence" value="ECO:0007669"/>
    <property type="project" value="TreeGrafter"/>
</dbReference>
<dbReference type="Gene3D" id="1.10.10.10">
    <property type="entry name" value="Winged helix-like DNA-binding domain superfamily/Winged helix DNA-binding domain"/>
    <property type="match status" value="1"/>
</dbReference>
<keyword evidence="2" id="KW-0902">Two-component regulatory system</keyword>
<feature type="modified residue" description="4-aspartylphosphate" evidence="6">
    <location>
        <position position="52"/>
    </location>
</feature>
<dbReference type="CDD" id="cd00383">
    <property type="entry name" value="trans_reg_C"/>
    <property type="match status" value="1"/>
</dbReference>
<dbReference type="GO" id="GO:0000156">
    <property type="term" value="F:phosphorelay response regulator activity"/>
    <property type="evidence" value="ECO:0007669"/>
    <property type="project" value="TreeGrafter"/>
</dbReference>
<dbReference type="PROSITE" id="PS50110">
    <property type="entry name" value="RESPONSE_REGULATORY"/>
    <property type="match status" value="1"/>
</dbReference>
<dbReference type="InterPro" id="IPR039420">
    <property type="entry name" value="WalR-like"/>
</dbReference>
<evidence type="ECO:0000256" key="3">
    <source>
        <dbReference type="ARBA" id="ARBA00023015"/>
    </source>
</evidence>
<feature type="DNA-binding region" description="OmpR/PhoB-type" evidence="7">
    <location>
        <begin position="129"/>
        <end position="225"/>
    </location>
</feature>
<dbReference type="RefSeq" id="WP_027894726.1">
    <property type="nucleotide sequence ID" value="NZ_CP027569.1"/>
</dbReference>
<organism evidence="10 11">
    <name type="scientific">Megasphaera elsdenii</name>
    <dbReference type="NCBI Taxonomy" id="907"/>
    <lineage>
        <taxon>Bacteria</taxon>
        <taxon>Bacillati</taxon>
        <taxon>Bacillota</taxon>
        <taxon>Negativicutes</taxon>
        <taxon>Veillonellales</taxon>
        <taxon>Veillonellaceae</taxon>
        <taxon>Megasphaera</taxon>
    </lineage>
</organism>
<keyword evidence="3" id="KW-0805">Transcription regulation</keyword>
<reference evidence="10 11" key="1">
    <citation type="journal article" date="2018" name="Genome Announc.">
        <title>Complete genomes of two Megasphaera elsdenii strains, NCIMB 702410 and ATCC 25940.</title>
        <authorList>
            <person name="Hatmaker E.A."/>
            <person name="O'Dell K."/>
            <person name="Riley L.A."/>
            <person name="Klingeman D.M."/>
            <person name="Guss A.M."/>
        </authorList>
    </citation>
    <scope>NUCLEOTIDE SEQUENCE [LARGE SCALE GENOMIC DNA]</scope>
    <source>
        <strain evidence="10 11">NCIMB702410</strain>
    </source>
</reference>
<keyword evidence="1 6" id="KW-0597">Phosphoprotein</keyword>
<dbReference type="PANTHER" id="PTHR48111:SF1">
    <property type="entry name" value="TWO-COMPONENT RESPONSE REGULATOR ORR33"/>
    <property type="match status" value="1"/>
</dbReference>
<dbReference type="Gene3D" id="6.10.250.690">
    <property type="match status" value="1"/>
</dbReference>
<evidence type="ECO:0000313" key="11">
    <source>
        <dbReference type="Proteomes" id="UP000238358"/>
    </source>
</evidence>
<sequence length="227" mass="25699">MPLIYCVEDDENIRELVGYALRSQDFEVETFADSKEFWPALEKRMPALLLLDIMLPGESGNDILEKLRKTQPYKTLPVIMLTAKTSEYDIVKGLDGGADDYVCKPFGIVELISRIRAVLRRSGRQSMETNLYTYGPVSLDQGKHIVTVDGKPCHLTVKEFELLRYLLVNTDIVLKREQIMEAVWGFTYEGESRTIDMHIKSLRQKLGDGGKIIHTVRGVGYVIGGNV</sequence>
<dbReference type="OrthoDB" id="152576at2"/>